<evidence type="ECO:0000256" key="4">
    <source>
        <dbReference type="PROSITE-ProRule" id="PRU00221"/>
    </source>
</evidence>
<proteinExistence type="predicted"/>
<dbReference type="InterPro" id="IPR015943">
    <property type="entry name" value="WD40/YVTN_repeat-like_dom_sf"/>
</dbReference>
<keyword evidence="2" id="KW-0677">Repeat</keyword>
<dbReference type="InterPro" id="IPR019775">
    <property type="entry name" value="WD40_repeat_CS"/>
</dbReference>
<dbReference type="Gramene" id="NC13G0026500.1">
    <property type="protein sequence ID" value="NC13G0026500.1:cds"/>
    <property type="gene ID" value="NC13G0026500"/>
</dbReference>
<dbReference type="EMBL" id="LR721778">
    <property type="protein sequence ID" value="VVV84252.1"/>
    <property type="molecule type" value="Genomic_DNA"/>
</dbReference>
<dbReference type="PROSITE" id="PS50082">
    <property type="entry name" value="WD_REPEATS_2"/>
    <property type="match status" value="2"/>
</dbReference>
<dbReference type="SMART" id="SM00320">
    <property type="entry name" value="WD40"/>
    <property type="match status" value="4"/>
</dbReference>
<gene>
    <name evidence="5" type="ORF">NYM_LOCUS9388</name>
</gene>
<feature type="repeat" description="WD" evidence="4">
    <location>
        <begin position="167"/>
        <end position="207"/>
    </location>
</feature>
<feature type="repeat" description="WD" evidence="4">
    <location>
        <begin position="256"/>
        <end position="290"/>
    </location>
</feature>
<dbReference type="Pfam" id="PF00400">
    <property type="entry name" value="WD40"/>
    <property type="match status" value="2"/>
</dbReference>
<sequence>MEAHSHRDDQARKENVYTYEAPWQIFSMNWSVRNDKKFRLALGSFLEDYGNKVELIELEPTSGDFVFDPRLVFDHPYPPTKLMFVPDKDCLKPDLLATSGDFLRIWEIFDDRIELKSLLSNSKQSDFASPLTSFDWDDTDHRRIITASIDTTCTVWDIETGLVDAQLIAHDKEVYDVAWGAAEIFSSVSADGSVRIFDLRDKDHSTILYENPKSSSPILRLAWNKLDLKFMAAVLMDSNKVVILDIRYPTYPVSELQRHHAGVNGVAWAPHSTSHLCSVGDDSRALIWELPFISQPVLDNDDLKPILYYNSQSEINQVQWSSLQPDWIAIAFSNKMQLLRL</sequence>
<evidence type="ECO:0000313" key="5">
    <source>
        <dbReference type="EMBL" id="VVV84252.1"/>
    </source>
</evidence>
<evidence type="ECO:0000256" key="2">
    <source>
        <dbReference type="ARBA" id="ARBA00022737"/>
    </source>
</evidence>
<dbReference type="AlphaFoldDB" id="A0A5K0Z1A1"/>
<dbReference type="PANTHER" id="PTHR19919">
    <property type="entry name" value="WD REPEAT CONTAINING PROTEIN"/>
    <property type="match status" value="1"/>
</dbReference>
<dbReference type="InterPro" id="IPR045159">
    <property type="entry name" value="DCAF7-like"/>
</dbReference>
<dbReference type="PROSITE" id="PS00678">
    <property type="entry name" value="WD_REPEATS_1"/>
    <property type="match status" value="1"/>
</dbReference>
<keyword evidence="3" id="KW-0007">Acetylation</keyword>
<dbReference type="InterPro" id="IPR036322">
    <property type="entry name" value="WD40_repeat_dom_sf"/>
</dbReference>
<dbReference type="InterPro" id="IPR001680">
    <property type="entry name" value="WD40_rpt"/>
</dbReference>
<keyword evidence="1 4" id="KW-0853">WD repeat</keyword>
<organism evidence="5">
    <name type="scientific">Nymphaea colorata</name>
    <name type="common">pocket water lily</name>
    <dbReference type="NCBI Taxonomy" id="210225"/>
    <lineage>
        <taxon>Eukaryota</taxon>
        <taxon>Viridiplantae</taxon>
        <taxon>Streptophyta</taxon>
        <taxon>Embryophyta</taxon>
        <taxon>Tracheophyta</taxon>
        <taxon>Spermatophyta</taxon>
        <taxon>Magnoliopsida</taxon>
        <taxon>Nymphaeales</taxon>
        <taxon>Nymphaeaceae</taxon>
        <taxon>Nymphaea</taxon>
    </lineage>
</organism>
<dbReference type="OrthoDB" id="24670at2759"/>
<name>A0A5K0Z1A1_9MAGN</name>
<evidence type="ECO:0000256" key="1">
    <source>
        <dbReference type="ARBA" id="ARBA00022574"/>
    </source>
</evidence>
<evidence type="ECO:0000256" key="3">
    <source>
        <dbReference type="ARBA" id="ARBA00022990"/>
    </source>
</evidence>
<protein>
    <submittedName>
        <fullName evidence="5">Uncharacterized protein</fullName>
    </submittedName>
</protein>
<dbReference type="SUPFAM" id="SSF50978">
    <property type="entry name" value="WD40 repeat-like"/>
    <property type="match status" value="1"/>
</dbReference>
<reference evidence="5" key="1">
    <citation type="submission" date="2019-09" db="EMBL/GenBank/DDBJ databases">
        <authorList>
            <person name="Zhang L."/>
        </authorList>
    </citation>
    <scope>NUCLEOTIDE SEQUENCE</scope>
</reference>
<dbReference type="Gene3D" id="2.130.10.10">
    <property type="entry name" value="YVTN repeat-like/Quinoprotein amine dehydrogenase"/>
    <property type="match status" value="1"/>
</dbReference>
<dbReference type="FunFam" id="2.130.10.10:FF:000234">
    <property type="entry name" value="WD repeat-containing protein LWD1"/>
    <property type="match status" value="1"/>
</dbReference>
<accession>A0A5K0Z1A1</accession>